<evidence type="ECO:0000313" key="3">
    <source>
        <dbReference type="EMBL" id="CAH1802696.1"/>
    </source>
</evidence>
<dbReference type="OrthoDB" id="5955457at2759"/>
<feature type="region of interest" description="Disordered" evidence="2">
    <location>
        <begin position="136"/>
        <end position="171"/>
    </location>
</feature>
<dbReference type="AlphaFoldDB" id="A0A8S4QAP7"/>
<evidence type="ECO:0000256" key="1">
    <source>
        <dbReference type="SAM" id="Coils"/>
    </source>
</evidence>
<accession>A0A8S4QAP7</accession>
<feature type="compositionally biased region" description="Pro residues" evidence="2">
    <location>
        <begin position="316"/>
        <end position="327"/>
    </location>
</feature>
<dbReference type="PANTHER" id="PTHR36981:SF1">
    <property type="entry name" value="P2X PURINORECEPTOR 7 INTRACELLULAR DOMAIN-CONTAINING PROTEIN"/>
    <property type="match status" value="1"/>
</dbReference>
<name>A0A8S4QAP7_OWEFU</name>
<gene>
    <name evidence="3" type="ORF">OFUS_LOCUS26347</name>
</gene>
<evidence type="ECO:0000313" key="4">
    <source>
        <dbReference type="Proteomes" id="UP000749559"/>
    </source>
</evidence>
<feature type="coiled-coil region" evidence="1">
    <location>
        <begin position="81"/>
        <end position="108"/>
    </location>
</feature>
<feature type="compositionally biased region" description="Acidic residues" evidence="2">
    <location>
        <begin position="142"/>
        <end position="167"/>
    </location>
</feature>
<dbReference type="PANTHER" id="PTHR36981">
    <property type="entry name" value="ZGC:195170"/>
    <property type="match status" value="1"/>
</dbReference>
<proteinExistence type="predicted"/>
<comment type="caution">
    <text evidence="3">The sequence shown here is derived from an EMBL/GenBank/DDBJ whole genome shotgun (WGS) entry which is preliminary data.</text>
</comment>
<keyword evidence="1" id="KW-0175">Coiled coil</keyword>
<dbReference type="EMBL" id="CAIIXF020000032">
    <property type="protein sequence ID" value="CAH1802696.1"/>
    <property type="molecule type" value="Genomic_DNA"/>
</dbReference>
<sequence>MACVTAYVNKRSRITSTPRSDEPRNQQNKLSSRMRPPSTVPQARRPLPSEEFDFQKYVVEKLGELTSDKTAQKEAVSQLSEKKMEDNNKKLVDRIEALEKKMEQCKDLKALPQNRRKIIVTQKIAPQVEKFEEFDDSHFISDEDSNDNVDDSSDDDDHDDEYDENDVPMDLLEGVDSNDAMMYTYFDEMRKSQFVNRCTCGNCQSIDRLEENVCCNSIPEVMGLNHQAMLLGEVFAVPRCITLNPAFNRLYINRLTLVNAWRTFKKQYPHGFGSESPRKMRHIAYRQLALEAWEILGPKTMIDTIANNNNKEAEGPPSPIPTKPVQPPSTELPKAVQPSPKTVQPPAEHPQDLRMLGLPPK</sequence>
<protein>
    <submittedName>
        <fullName evidence="3">Uncharacterized protein</fullName>
    </submittedName>
</protein>
<evidence type="ECO:0000256" key="2">
    <source>
        <dbReference type="SAM" id="MobiDB-lite"/>
    </source>
</evidence>
<dbReference type="Proteomes" id="UP000749559">
    <property type="component" value="Unassembled WGS sequence"/>
</dbReference>
<feature type="region of interest" description="Disordered" evidence="2">
    <location>
        <begin position="1"/>
        <end position="49"/>
    </location>
</feature>
<feature type="region of interest" description="Disordered" evidence="2">
    <location>
        <begin position="308"/>
        <end position="361"/>
    </location>
</feature>
<reference evidence="3" key="1">
    <citation type="submission" date="2022-03" db="EMBL/GenBank/DDBJ databases">
        <authorList>
            <person name="Martin C."/>
        </authorList>
    </citation>
    <scope>NUCLEOTIDE SEQUENCE</scope>
</reference>
<keyword evidence="4" id="KW-1185">Reference proteome</keyword>
<organism evidence="3 4">
    <name type="scientific">Owenia fusiformis</name>
    <name type="common">Polychaete worm</name>
    <dbReference type="NCBI Taxonomy" id="6347"/>
    <lineage>
        <taxon>Eukaryota</taxon>
        <taxon>Metazoa</taxon>
        <taxon>Spiralia</taxon>
        <taxon>Lophotrochozoa</taxon>
        <taxon>Annelida</taxon>
        <taxon>Polychaeta</taxon>
        <taxon>Sedentaria</taxon>
        <taxon>Canalipalpata</taxon>
        <taxon>Sabellida</taxon>
        <taxon>Oweniida</taxon>
        <taxon>Oweniidae</taxon>
        <taxon>Owenia</taxon>
    </lineage>
</organism>